<name>A0A7W8Z9X9_9ACTN</name>
<dbReference type="EMBL" id="JACHBR010000002">
    <property type="protein sequence ID" value="MBB5630124.1"/>
    <property type="molecule type" value="Genomic_DNA"/>
</dbReference>
<feature type="compositionally biased region" description="Low complexity" evidence="2">
    <location>
        <begin position="81"/>
        <end position="97"/>
    </location>
</feature>
<protein>
    <recommendedName>
        <fullName evidence="4">DUF4352 domain-containing protein</fullName>
    </recommendedName>
</protein>
<gene>
    <name evidence="5" type="ORF">BJ981_005888</name>
</gene>
<evidence type="ECO:0000256" key="1">
    <source>
        <dbReference type="ARBA" id="ARBA00022729"/>
    </source>
</evidence>
<dbReference type="RefSeq" id="WP_184616631.1">
    <property type="nucleotide sequence ID" value="NZ_BOOS01000043.1"/>
</dbReference>
<evidence type="ECO:0000256" key="2">
    <source>
        <dbReference type="SAM" id="MobiDB-lite"/>
    </source>
</evidence>
<feature type="domain" description="DUF4352" evidence="4">
    <location>
        <begin position="117"/>
        <end position="220"/>
    </location>
</feature>
<dbReference type="InterPro" id="IPR029050">
    <property type="entry name" value="Immunoprotect_excell_Ig-like"/>
</dbReference>
<sequence>MAYQNGPQQPPYGPPPGYGYGYPPPPPKRSNTPIILMVAGVAAVLLFGGCAALVVLAGSSTPQVVVATAPKASQPARSDDTPAQPSTNTQPPAATPASAAAVGATLLLEGMDAGLKIDVTVTKVVEKATPANDYSRPKTGNRYVAIELQLTNKGQAVYDDSPSNGAKLIDDQGQQYNSTFGDVREGVLLSSVTITPGDSRKGVILYEIPEAVKLAKFQFGLNSGFASQKGEWNLR</sequence>
<keyword evidence="1" id="KW-0732">Signal</keyword>
<keyword evidence="3" id="KW-0812">Transmembrane</keyword>
<dbReference type="InterPro" id="IPR029051">
    <property type="entry name" value="DUF4352"/>
</dbReference>
<keyword evidence="3" id="KW-0472">Membrane</keyword>
<dbReference type="AlphaFoldDB" id="A0A7W8Z9X9"/>
<dbReference type="Proteomes" id="UP000588112">
    <property type="component" value="Unassembled WGS sequence"/>
</dbReference>
<accession>A0A7W8Z9X9</accession>
<organism evidence="5 6">
    <name type="scientific">Sphaerisporangium krabiense</name>
    <dbReference type="NCBI Taxonomy" id="763782"/>
    <lineage>
        <taxon>Bacteria</taxon>
        <taxon>Bacillati</taxon>
        <taxon>Actinomycetota</taxon>
        <taxon>Actinomycetes</taxon>
        <taxon>Streptosporangiales</taxon>
        <taxon>Streptosporangiaceae</taxon>
        <taxon>Sphaerisporangium</taxon>
    </lineage>
</organism>
<evidence type="ECO:0000256" key="3">
    <source>
        <dbReference type="SAM" id="Phobius"/>
    </source>
</evidence>
<feature type="transmembrane region" description="Helical" evidence="3">
    <location>
        <begin position="34"/>
        <end position="56"/>
    </location>
</feature>
<keyword evidence="3" id="KW-1133">Transmembrane helix</keyword>
<evidence type="ECO:0000313" key="5">
    <source>
        <dbReference type="EMBL" id="MBB5630124.1"/>
    </source>
</evidence>
<evidence type="ECO:0000313" key="6">
    <source>
        <dbReference type="Proteomes" id="UP000588112"/>
    </source>
</evidence>
<dbReference type="Gene3D" id="2.60.40.1240">
    <property type="match status" value="1"/>
</dbReference>
<proteinExistence type="predicted"/>
<dbReference type="Pfam" id="PF11611">
    <property type="entry name" value="DUF4352"/>
    <property type="match status" value="1"/>
</dbReference>
<comment type="caution">
    <text evidence="5">The sequence shown here is derived from an EMBL/GenBank/DDBJ whole genome shotgun (WGS) entry which is preliminary data.</text>
</comment>
<reference evidence="5 6" key="1">
    <citation type="submission" date="2020-08" db="EMBL/GenBank/DDBJ databases">
        <title>Sequencing the genomes of 1000 actinobacteria strains.</title>
        <authorList>
            <person name="Klenk H.-P."/>
        </authorList>
    </citation>
    <scope>NUCLEOTIDE SEQUENCE [LARGE SCALE GENOMIC DNA]</scope>
    <source>
        <strain evidence="5 6">DSM 45790</strain>
    </source>
</reference>
<feature type="region of interest" description="Disordered" evidence="2">
    <location>
        <begin position="69"/>
        <end position="97"/>
    </location>
</feature>
<feature type="region of interest" description="Disordered" evidence="2">
    <location>
        <begin position="1"/>
        <end position="25"/>
    </location>
</feature>
<keyword evidence="6" id="KW-1185">Reference proteome</keyword>
<feature type="compositionally biased region" description="Pro residues" evidence="2">
    <location>
        <begin position="8"/>
        <end position="25"/>
    </location>
</feature>
<evidence type="ECO:0000259" key="4">
    <source>
        <dbReference type="Pfam" id="PF11611"/>
    </source>
</evidence>